<evidence type="ECO:0000259" key="3">
    <source>
        <dbReference type="Pfam" id="PF12891"/>
    </source>
</evidence>
<reference evidence="4 5" key="1">
    <citation type="submission" date="2020-08" db="EMBL/GenBank/DDBJ databases">
        <title>Genomic Encyclopedia of Type Strains, Phase III (KMG-III): the genomes of soil and plant-associated and newly described type strains.</title>
        <authorList>
            <person name="Whitman W."/>
        </authorList>
    </citation>
    <scope>NUCLEOTIDE SEQUENCE [LARGE SCALE GENOMIC DNA]</scope>
    <source>
        <strain evidence="4 5">CECT 5831</strain>
    </source>
</reference>
<organism evidence="4 5">
    <name type="scientific">Paenibacillus rhizosphaerae</name>
    <dbReference type="NCBI Taxonomy" id="297318"/>
    <lineage>
        <taxon>Bacteria</taxon>
        <taxon>Bacillati</taxon>
        <taxon>Bacillota</taxon>
        <taxon>Bacilli</taxon>
        <taxon>Bacillales</taxon>
        <taxon>Paenibacillaceae</taxon>
        <taxon>Paenibacillus</taxon>
    </lineage>
</organism>
<dbReference type="EMBL" id="JACHXJ010000002">
    <property type="protein sequence ID" value="MBB3128456.1"/>
    <property type="molecule type" value="Genomic_DNA"/>
</dbReference>
<proteinExistence type="predicted"/>
<dbReference type="SUPFAM" id="SSF51445">
    <property type="entry name" value="(Trans)glycosidases"/>
    <property type="match status" value="1"/>
</dbReference>
<dbReference type="Proteomes" id="UP000517523">
    <property type="component" value="Unassembled WGS sequence"/>
</dbReference>
<feature type="signal peptide" evidence="2">
    <location>
        <begin position="1"/>
        <end position="22"/>
    </location>
</feature>
<name>A0A839TNS9_9BACL</name>
<evidence type="ECO:0000256" key="2">
    <source>
        <dbReference type="SAM" id="SignalP"/>
    </source>
</evidence>
<dbReference type="Pfam" id="PF12891">
    <property type="entry name" value="Glyco_hydro_44"/>
    <property type="match status" value="1"/>
</dbReference>
<feature type="chain" id="PRO_5038476085" description="Glycoside hydrolase family 44 catalytic domain-containing protein" evidence="2">
    <location>
        <begin position="23"/>
        <end position="635"/>
    </location>
</feature>
<feature type="domain" description="Glycoside hydrolase family 44 catalytic" evidence="3">
    <location>
        <begin position="100"/>
        <end position="346"/>
    </location>
</feature>
<dbReference type="RefSeq" id="WP_183582625.1">
    <property type="nucleotide sequence ID" value="NZ_JACHXJ010000002.1"/>
</dbReference>
<feature type="region of interest" description="Disordered" evidence="1">
    <location>
        <begin position="588"/>
        <end position="635"/>
    </location>
</feature>
<dbReference type="Gene3D" id="2.60.40.1180">
    <property type="entry name" value="Golgi alpha-mannosidase II"/>
    <property type="match status" value="1"/>
</dbReference>
<protein>
    <recommendedName>
        <fullName evidence="3">Glycoside hydrolase family 44 catalytic domain-containing protein</fullName>
    </recommendedName>
</protein>
<gene>
    <name evidence="4" type="ORF">FHS19_003110</name>
</gene>
<dbReference type="InterPro" id="IPR013780">
    <property type="entry name" value="Glyco_hydro_b"/>
</dbReference>
<keyword evidence="2" id="KW-0732">Signal</keyword>
<dbReference type="InterPro" id="IPR024745">
    <property type="entry name" value="GH44_cat"/>
</dbReference>
<accession>A0A839TNS9</accession>
<dbReference type="Gene3D" id="3.20.20.80">
    <property type="entry name" value="Glycosidases"/>
    <property type="match status" value="1"/>
</dbReference>
<dbReference type="InterPro" id="IPR017853">
    <property type="entry name" value="GH"/>
</dbReference>
<evidence type="ECO:0000313" key="5">
    <source>
        <dbReference type="Proteomes" id="UP000517523"/>
    </source>
</evidence>
<evidence type="ECO:0000313" key="4">
    <source>
        <dbReference type="EMBL" id="MBB3128456.1"/>
    </source>
</evidence>
<comment type="caution">
    <text evidence="4">The sequence shown here is derived from an EMBL/GenBank/DDBJ whole genome shotgun (WGS) entry which is preliminary data.</text>
</comment>
<evidence type="ECO:0000256" key="1">
    <source>
        <dbReference type="SAM" id="MobiDB-lite"/>
    </source>
</evidence>
<dbReference type="AlphaFoldDB" id="A0A839TNS9"/>
<sequence>MKYKRFKALVAAIAIGVGVVSSATGGSAAAAEPSAAGPELTVNALQGRHAISPDIYGANIVNWDQELTNSLYQLGSETKMPVFRWGGNNTSLYNWLEDSSNSGYDYFYMGGSGNPDPVPSGSVDAMVDASHGHGGKGLVTVPITGYVNKTSEMNCSYPESLYPEQGLLWGQYEFNPYQTEANGDRCGSGLDPDYSPSDWPLHQLTNTTLDHNYIRVTPEWMEEWIGHLTEKYGPTSQSGMIYQMDNEPESWEFIHHDIHPDKTGFDELLGQTIDYASMIKRKDPSAQVLGPSNWGLPAYYDMEKDGDNWASHGMPWSQYYLTNLKAYEEANGVRLLDYFDQHFYPSVDGVNLANTTAGDEQTKKARLRSTRALWDPTYKQENWMGQFFEPAKESMIIPRMKSWVDQYYPGTKTAITEYNWGGLEDINGALAQADVLGIFGREGLDLATLWGPPKMTDPGAYAFRMYLNYDGKGSKYGDTWVESSSGDQDKLAVYGAQRSTDDAVTLMVINKTDSDLTSSLTLKGYMPSKQTAQVYSYSSADLNAIVNVPGGAAIGKIEGRGVPEHEIVYTYPANSITLLVVPGHDIPGAAHESASGEPGTGIQQGTVPPADNGRVFSPEFGTPAFPGRVSKAARP</sequence>